<keyword evidence="3" id="KW-1185">Reference proteome</keyword>
<feature type="region of interest" description="Disordered" evidence="1">
    <location>
        <begin position="42"/>
        <end position="63"/>
    </location>
</feature>
<protein>
    <submittedName>
        <fullName evidence="2">Uncharacterized protein</fullName>
    </submittedName>
</protein>
<reference evidence="2 3" key="1">
    <citation type="submission" date="2023-10" db="EMBL/GenBank/DDBJ databases">
        <title>Draft genome sequence of Xylaria bambusicola isolate GMP-LS, the root and basal stem rot pathogen of sugarcane in Indonesia.</title>
        <authorList>
            <person name="Selvaraj P."/>
            <person name="Muralishankar V."/>
            <person name="Muruganantham S."/>
            <person name="Sp S."/>
            <person name="Haryani S."/>
            <person name="Lau K.J.X."/>
            <person name="Naqvi N.I."/>
        </authorList>
    </citation>
    <scope>NUCLEOTIDE SEQUENCE [LARGE SCALE GENOMIC DNA]</scope>
    <source>
        <strain evidence="2">GMP-LS</strain>
    </source>
</reference>
<comment type="caution">
    <text evidence="2">The sequence shown here is derived from an EMBL/GenBank/DDBJ whole genome shotgun (WGS) entry which is preliminary data.</text>
</comment>
<evidence type="ECO:0000313" key="2">
    <source>
        <dbReference type="EMBL" id="KAK5634009.1"/>
    </source>
</evidence>
<proteinExistence type="predicted"/>
<dbReference type="AlphaFoldDB" id="A0AAN7V2X5"/>
<dbReference type="EMBL" id="JAWHQM010000037">
    <property type="protein sequence ID" value="KAK5634009.1"/>
    <property type="molecule type" value="Genomic_DNA"/>
</dbReference>
<organism evidence="2 3">
    <name type="scientific">Xylaria bambusicola</name>
    <dbReference type="NCBI Taxonomy" id="326684"/>
    <lineage>
        <taxon>Eukaryota</taxon>
        <taxon>Fungi</taxon>
        <taxon>Dikarya</taxon>
        <taxon>Ascomycota</taxon>
        <taxon>Pezizomycotina</taxon>
        <taxon>Sordariomycetes</taxon>
        <taxon>Xylariomycetidae</taxon>
        <taxon>Xylariales</taxon>
        <taxon>Xylariaceae</taxon>
        <taxon>Xylaria</taxon>
    </lineage>
</organism>
<evidence type="ECO:0000313" key="3">
    <source>
        <dbReference type="Proteomes" id="UP001305414"/>
    </source>
</evidence>
<sequence length="63" mass="6794">MTRLRVTGFTKWLTQGLSQEVARSSFAVSHSARLVAVIGRAETAEEGRKGPSESNLEADCQAT</sequence>
<accession>A0AAN7V2X5</accession>
<dbReference type="Proteomes" id="UP001305414">
    <property type="component" value="Unassembled WGS sequence"/>
</dbReference>
<gene>
    <name evidence="2" type="ORF">RRF57_009723</name>
</gene>
<name>A0AAN7V2X5_9PEZI</name>
<evidence type="ECO:0000256" key="1">
    <source>
        <dbReference type="SAM" id="MobiDB-lite"/>
    </source>
</evidence>
<feature type="compositionally biased region" description="Basic and acidic residues" evidence="1">
    <location>
        <begin position="42"/>
        <end position="51"/>
    </location>
</feature>